<dbReference type="EMBL" id="MU853624">
    <property type="protein sequence ID" value="KAK4140733.1"/>
    <property type="molecule type" value="Genomic_DNA"/>
</dbReference>
<gene>
    <name evidence="1" type="ORF">C8A04DRAFT_31710</name>
</gene>
<dbReference type="RefSeq" id="XP_062634104.1">
    <property type="nucleotide sequence ID" value="XM_062781849.1"/>
</dbReference>
<reference evidence="1" key="2">
    <citation type="submission" date="2023-05" db="EMBL/GenBank/DDBJ databases">
        <authorList>
            <consortium name="Lawrence Berkeley National Laboratory"/>
            <person name="Steindorff A."/>
            <person name="Hensen N."/>
            <person name="Bonometti L."/>
            <person name="Westerberg I."/>
            <person name="Brannstrom I.O."/>
            <person name="Guillou S."/>
            <person name="Cros-Aarteil S."/>
            <person name="Calhoun S."/>
            <person name="Haridas S."/>
            <person name="Kuo A."/>
            <person name="Mondo S."/>
            <person name="Pangilinan J."/>
            <person name="Riley R."/>
            <person name="Labutti K."/>
            <person name="Andreopoulos B."/>
            <person name="Lipzen A."/>
            <person name="Chen C."/>
            <person name="Yanf M."/>
            <person name="Daum C."/>
            <person name="Ng V."/>
            <person name="Clum A."/>
            <person name="Ohm R."/>
            <person name="Martin F."/>
            <person name="Silar P."/>
            <person name="Natvig D."/>
            <person name="Lalanne C."/>
            <person name="Gautier V."/>
            <person name="Ament-Velasquez S.L."/>
            <person name="Kruys A."/>
            <person name="Hutchinson M.I."/>
            <person name="Powell A.J."/>
            <person name="Barry K."/>
            <person name="Miller A.N."/>
            <person name="Grigoriev I.V."/>
            <person name="Debuchy R."/>
            <person name="Gladieux P."/>
            <person name="Thoren M.H."/>
            <person name="Johannesson H."/>
        </authorList>
    </citation>
    <scope>NUCLEOTIDE SEQUENCE</scope>
    <source>
        <strain evidence="1">CBS 141.50</strain>
    </source>
</reference>
<dbReference type="GeneID" id="87818462"/>
<evidence type="ECO:0000313" key="2">
    <source>
        <dbReference type="Proteomes" id="UP001302676"/>
    </source>
</evidence>
<sequence length="175" mass="19850">MSGQDMDGYEAMSSWYDDLTQNWDAGKARNLCSNLFSNYFSIRDGFHFEHQSLTVLHVKRFRHKLLTVIVDNHVSGVSPTTTWTSIVDKLTTQMTADRMEMSENARLQDTFGIATVGLSSRFYVLHPGNSTLVPHPDTRGRTLEFKDDEPTIVRVLLSIKDLATRSPRSHGNESQ</sequence>
<accession>A0AAN6UWY1</accession>
<organism evidence="1 2">
    <name type="scientific">Dichotomopilus funicola</name>
    <dbReference type="NCBI Taxonomy" id="1934379"/>
    <lineage>
        <taxon>Eukaryota</taxon>
        <taxon>Fungi</taxon>
        <taxon>Dikarya</taxon>
        <taxon>Ascomycota</taxon>
        <taxon>Pezizomycotina</taxon>
        <taxon>Sordariomycetes</taxon>
        <taxon>Sordariomycetidae</taxon>
        <taxon>Sordariales</taxon>
        <taxon>Chaetomiaceae</taxon>
        <taxon>Dichotomopilus</taxon>
    </lineage>
</organism>
<dbReference type="AlphaFoldDB" id="A0AAN6UWY1"/>
<protein>
    <submittedName>
        <fullName evidence="1">Uncharacterized protein</fullName>
    </submittedName>
</protein>
<comment type="caution">
    <text evidence="1">The sequence shown here is derived from an EMBL/GenBank/DDBJ whole genome shotgun (WGS) entry which is preliminary data.</text>
</comment>
<evidence type="ECO:0000313" key="1">
    <source>
        <dbReference type="EMBL" id="KAK4140733.1"/>
    </source>
</evidence>
<name>A0AAN6UWY1_9PEZI</name>
<dbReference type="Proteomes" id="UP001302676">
    <property type="component" value="Unassembled WGS sequence"/>
</dbReference>
<keyword evidence="2" id="KW-1185">Reference proteome</keyword>
<reference evidence="1" key="1">
    <citation type="journal article" date="2023" name="Mol. Phylogenet. Evol.">
        <title>Genome-scale phylogeny and comparative genomics of the fungal order Sordariales.</title>
        <authorList>
            <person name="Hensen N."/>
            <person name="Bonometti L."/>
            <person name="Westerberg I."/>
            <person name="Brannstrom I.O."/>
            <person name="Guillou S."/>
            <person name="Cros-Aarteil S."/>
            <person name="Calhoun S."/>
            <person name="Haridas S."/>
            <person name="Kuo A."/>
            <person name="Mondo S."/>
            <person name="Pangilinan J."/>
            <person name="Riley R."/>
            <person name="LaButti K."/>
            <person name="Andreopoulos B."/>
            <person name="Lipzen A."/>
            <person name="Chen C."/>
            <person name="Yan M."/>
            <person name="Daum C."/>
            <person name="Ng V."/>
            <person name="Clum A."/>
            <person name="Steindorff A."/>
            <person name="Ohm R.A."/>
            <person name="Martin F."/>
            <person name="Silar P."/>
            <person name="Natvig D.O."/>
            <person name="Lalanne C."/>
            <person name="Gautier V."/>
            <person name="Ament-Velasquez S.L."/>
            <person name="Kruys A."/>
            <person name="Hutchinson M.I."/>
            <person name="Powell A.J."/>
            <person name="Barry K."/>
            <person name="Miller A.N."/>
            <person name="Grigoriev I.V."/>
            <person name="Debuchy R."/>
            <person name="Gladieux P."/>
            <person name="Hiltunen Thoren M."/>
            <person name="Johannesson H."/>
        </authorList>
    </citation>
    <scope>NUCLEOTIDE SEQUENCE</scope>
    <source>
        <strain evidence="1">CBS 141.50</strain>
    </source>
</reference>
<proteinExistence type="predicted"/>